<keyword evidence="2" id="KW-1185">Reference proteome</keyword>
<dbReference type="InterPro" id="IPR011990">
    <property type="entry name" value="TPR-like_helical_dom_sf"/>
</dbReference>
<accession>A0A841HLV8</accession>
<organism evidence="1 2">
    <name type="scientific">Povalibacter uvarum</name>
    <dbReference type="NCBI Taxonomy" id="732238"/>
    <lineage>
        <taxon>Bacteria</taxon>
        <taxon>Pseudomonadati</taxon>
        <taxon>Pseudomonadota</taxon>
        <taxon>Gammaproteobacteria</taxon>
        <taxon>Steroidobacterales</taxon>
        <taxon>Steroidobacteraceae</taxon>
        <taxon>Povalibacter</taxon>
    </lineage>
</organism>
<dbReference type="Gene3D" id="1.25.40.10">
    <property type="entry name" value="Tetratricopeptide repeat domain"/>
    <property type="match status" value="1"/>
</dbReference>
<evidence type="ECO:0000313" key="1">
    <source>
        <dbReference type="EMBL" id="MBB6093856.1"/>
    </source>
</evidence>
<dbReference type="SUPFAM" id="SSF48452">
    <property type="entry name" value="TPR-like"/>
    <property type="match status" value="1"/>
</dbReference>
<evidence type="ECO:0008006" key="3">
    <source>
        <dbReference type="Google" id="ProtNLM"/>
    </source>
</evidence>
<evidence type="ECO:0000313" key="2">
    <source>
        <dbReference type="Proteomes" id="UP000588068"/>
    </source>
</evidence>
<sequence>MGSTRCSGGARRRLIAALAVIGGFCQSANGADWLRAETDHFVIYSDVGRSATREYLEQLEAFKFLSEMLLGSGEESAARTARFTIYLLEDRDDLRVVRPDFHQYVAGVYLHCIEGAQAYAYQPPTALGEQEAGLRVLLHEYAHHVMYSRLRGFYPAWYVEGFAEYLSTVSLRGNVYSIGASQQERLLWLESASRVWIGWDVMLDPKRFAEAVKAKQVDSLQFYAQAWLLAHYMLSDSDRVKGFNQYFESVGRGEDALPAFEAATGMTAAKLDKALRAHMRRLPGMRVKVPQLPEAAVRIAELPKEQGDYLLSASVNRTCPAQEQGKHILESLRAMKAKHDRETAFRIELSRAELLFGDRESARKELELLVKQEPSNFDVLYLLGRSYYEAAQTSDAQRADLMTKASREFLIAYRLDKLYAPNLYFLAKSLDDYSTPSKAVVNSAMGAAVLAPSVFEYAMHAATISLRAGDREAAVHVLQPFASNPHSPELAGQVAAMIDAIRDGKDLPEVMDTISEKPAE</sequence>
<dbReference type="RefSeq" id="WP_184332613.1">
    <property type="nucleotide sequence ID" value="NZ_JACHHZ010000003.1"/>
</dbReference>
<reference evidence="1 2" key="1">
    <citation type="submission" date="2020-08" db="EMBL/GenBank/DDBJ databases">
        <title>Genomic Encyclopedia of Type Strains, Phase IV (KMG-IV): sequencing the most valuable type-strain genomes for metagenomic binning, comparative biology and taxonomic classification.</title>
        <authorList>
            <person name="Goeker M."/>
        </authorList>
    </citation>
    <scope>NUCLEOTIDE SEQUENCE [LARGE SCALE GENOMIC DNA]</scope>
    <source>
        <strain evidence="1 2">DSM 26723</strain>
    </source>
</reference>
<proteinExistence type="predicted"/>
<dbReference type="AlphaFoldDB" id="A0A841HLV8"/>
<dbReference type="Proteomes" id="UP000588068">
    <property type="component" value="Unassembled WGS sequence"/>
</dbReference>
<comment type="caution">
    <text evidence="1">The sequence shown here is derived from an EMBL/GenBank/DDBJ whole genome shotgun (WGS) entry which is preliminary data.</text>
</comment>
<protein>
    <recommendedName>
        <fullName evidence="3">DUF1570 domain-containing protein</fullName>
    </recommendedName>
</protein>
<name>A0A841HLV8_9GAMM</name>
<gene>
    <name evidence="1" type="ORF">HNQ60_002737</name>
</gene>
<dbReference type="EMBL" id="JACHHZ010000003">
    <property type="protein sequence ID" value="MBB6093856.1"/>
    <property type="molecule type" value="Genomic_DNA"/>
</dbReference>